<dbReference type="EMBL" id="QEAN01000433">
    <property type="protein sequence ID" value="TPX37305.1"/>
    <property type="molecule type" value="Genomic_DNA"/>
</dbReference>
<evidence type="ECO:0000256" key="1">
    <source>
        <dbReference type="ARBA" id="ARBA00004123"/>
    </source>
</evidence>
<feature type="region of interest" description="Disordered" evidence="8">
    <location>
        <begin position="77"/>
        <end position="96"/>
    </location>
</feature>
<dbReference type="GO" id="GO:0000981">
    <property type="term" value="F:DNA-binding transcription factor activity, RNA polymerase II-specific"/>
    <property type="evidence" value="ECO:0007669"/>
    <property type="project" value="InterPro"/>
</dbReference>
<evidence type="ECO:0000256" key="7">
    <source>
        <dbReference type="ARBA" id="ARBA00023242"/>
    </source>
</evidence>
<evidence type="ECO:0000256" key="2">
    <source>
        <dbReference type="ARBA" id="ARBA00022723"/>
    </source>
</evidence>
<comment type="subcellular location">
    <subcellularLocation>
        <location evidence="1">Nucleus</location>
    </subcellularLocation>
</comment>
<dbReference type="InterPro" id="IPR001138">
    <property type="entry name" value="Zn2Cys6_DnaBD"/>
</dbReference>
<feature type="region of interest" description="Disordered" evidence="8">
    <location>
        <begin position="574"/>
        <end position="593"/>
    </location>
</feature>
<dbReference type="GO" id="GO:0006351">
    <property type="term" value="P:DNA-templated transcription"/>
    <property type="evidence" value="ECO:0007669"/>
    <property type="project" value="InterPro"/>
</dbReference>
<evidence type="ECO:0000313" key="13">
    <source>
        <dbReference type="Proteomes" id="UP000320475"/>
    </source>
</evidence>
<protein>
    <recommendedName>
        <fullName evidence="9">Zn(2)-C6 fungal-type domain-containing protein</fullName>
    </recommendedName>
</protein>
<comment type="caution">
    <text evidence="10">The sequence shown here is derived from an EMBL/GenBank/DDBJ whole genome shotgun (WGS) entry which is preliminary data.</text>
</comment>
<dbReference type="AlphaFoldDB" id="A0A507CHY9"/>
<dbReference type="InterPro" id="IPR051615">
    <property type="entry name" value="Transcr_Regulatory_Elem"/>
</dbReference>
<keyword evidence="2" id="KW-0479">Metal-binding</keyword>
<dbReference type="GO" id="GO:0008270">
    <property type="term" value="F:zinc ion binding"/>
    <property type="evidence" value="ECO:0007669"/>
    <property type="project" value="InterPro"/>
</dbReference>
<evidence type="ECO:0000313" key="10">
    <source>
        <dbReference type="EMBL" id="TPX37305.1"/>
    </source>
</evidence>
<evidence type="ECO:0000256" key="6">
    <source>
        <dbReference type="ARBA" id="ARBA00023163"/>
    </source>
</evidence>
<keyword evidence="5" id="KW-0238">DNA-binding</keyword>
<dbReference type="OrthoDB" id="2123952at2759"/>
<dbReference type="PROSITE" id="PS50048">
    <property type="entry name" value="ZN2_CY6_FUNGAL_2"/>
    <property type="match status" value="1"/>
</dbReference>
<evidence type="ECO:0000256" key="5">
    <source>
        <dbReference type="ARBA" id="ARBA00023125"/>
    </source>
</evidence>
<evidence type="ECO:0000313" key="12">
    <source>
        <dbReference type="Proteomes" id="UP000317494"/>
    </source>
</evidence>
<dbReference type="Gene3D" id="4.10.240.10">
    <property type="entry name" value="Zn(2)-C6 fungal-type DNA-binding domain"/>
    <property type="match status" value="1"/>
</dbReference>
<dbReference type="CDD" id="cd12148">
    <property type="entry name" value="fungal_TF_MHR"/>
    <property type="match status" value="1"/>
</dbReference>
<dbReference type="PANTHER" id="PTHR31313:SF81">
    <property type="entry name" value="TY1 ENHANCER ACTIVATOR"/>
    <property type="match status" value="1"/>
</dbReference>
<feature type="domain" description="Zn(2)-C6 fungal-type" evidence="9">
    <location>
        <begin position="28"/>
        <end position="57"/>
    </location>
</feature>
<dbReference type="GO" id="GO:0003677">
    <property type="term" value="F:DNA binding"/>
    <property type="evidence" value="ECO:0007669"/>
    <property type="project" value="UniProtKB-KW"/>
</dbReference>
<dbReference type="SMART" id="SM00066">
    <property type="entry name" value="GAL4"/>
    <property type="match status" value="1"/>
</dbReference>
<keyword evidence="3" id="KW-0862">Zinc</keyword>
<evidence type="ECO:0000259" key="9">
    <source>
        <dbReference type="PROSITE" id="PS50048"/>
    </source>
</evidence>
<dbReference type="VEuPathDB" id="FungiDB:SeMB42_g06951"/>
<gene>
    <name evidence="11" type="ORF">SeLEV6574_g06595</name>
    <name evidence="10" type="ORF">SeMB42_g06951</name>
</gene>
<dbReference type="Proteomes" id="UP000320475">
    <property type="component" value="Unassembled WGS sequence"/>
</dbReference>
<name>A0A507CHY9_9FUNG</name>
<evidence type="ECO:0000256" key="8">
    <source>
        <dbReference type="SAM" id="MobiDB-lite"/>
    </source>
</evidence>
<sequence>MSSGAASSSGADSPISPTVRKFPRISVACDVCNKRKSKCDGTHPCGNCARLGLPCSYSRVPRTTNAKKARSTRVKRAVANRRASSPVVKTEADDCASQDGISEYQNDLLRAHSHRDSTPTTPMDGIVPAAMALTALVNGAATASSCTTPTTPAAKSPLHRRNNILYPPQPEALPKLPTQLPPHLLPQAMQILQQPSLLFSSELFGDSTLSDIPFLLPIPEVLSNRPSSLNRNDFHNVRAPLVVNIKSPEVTAASLRGLGIDTLARRVHTFLDNYSAIHVYHWGWGNDVSDVSPQEDTLAAEHCKAASTPIEHELLNADMVADSPTEEAHGNTLKTLTGERIVPTEALDSLIDVYFEHIHPQLPCAFVHEPTFRATIPKQRPLLLNAMYAVAARFSKHTALQMPRGCENQAGEAFYQRAKSMLYMNVDSPSLDSVCALILLTIYAIGTGPDPSGSVSGAWMYSGMATRMAMFLDLNVDPDSDFCRHRYSHLPWLIKERRRRIWWACYIFDRYAAWGADRPTLVDEKMCNGVSLPAPESLWMAASLSDVSPPNLAPANDNILPGLVSSSSMSSAASSASSTKSDDMSSKNSNTATHRKSRTVLTFHAITSENDSLYARHVLLMRIVPKVLKFVQAFKSHKSASQMGSLADIEDEEYELLTLDAALSAWYDGLPKWMREPGFEFCRDLRSSHPPAWHLAFLLLLHCASIILLYQPRMMLDLQNPPRNGPVASPAFQTCEASAIRAFGYISAISASNPDWKYLSAWTPFLLYHIGLIHVIGARIHADEAKVTMARHRLKMHVKVLRRIGRFWAYGKRMSASLERMSAGIDASTAAVALSSLSSNSSGHIVDHDMTPSITSVTESASALAEANALGVSNDLNSPELP</sequence>
<accession>A0A507CHY9</accession>
<dbReference type="Pfam" id="PF00172">
    <property type="entry name" value="Zn_clus"/>
    <property type="match status" value="1"/>
</dbReference>
<dbReference type="SMART" id="SM00906">
    <property type="entry name" value="Fungal_trans"/>
    <property type="match status" value="1"/>
</dbReference>
<dbReference type="GO" id="GO:0005634">
    <property type="term" value="C:nucleus"/>
    <property type="evidence" value="ECO:0007669"/>
    <property type="project" value="UniProtKB-SubCell"/>
</dbReference>
<keyword evidence="6" id="KW-0804">Transcription</keyword>
<dbReference type="InterPro" id="IPR007219">
    <property type="entry name" value="XnlR_reg_dom"/>
</dbReference>
<dbReference type="EMBL" id="QEAM01000385">
    <property type="protein sequence ID" value="TPX40497.1"/>
    <property type="molecule type" value="Genomic_DNA"/>
</dbReference>
<dbReference type="CDD" id="cd00067">
    <property type="entry name" value="GAL4"/>
    <property type="match status" value="1"/>
</dbReference>
<evidence type="ECO:0000256" key="3">
    <source>
        <dbReference type="ARBA" id="ARBA00022833"/>
    </source>
</evidence>
<keyword evidence="12" id="KW-1185">Reference proteome</keyword>
<reference evidence="12 13" key="1">
    <citation type="journal article" date="2019" name="Sci. Rep.">
        <title>Comparative genomics of chytrid fungi reveal insights into the obligate biotrophic and pathogenic lifestyle of Synchytrium endobioticum.</title>
        <authorList>
            <person name="van de Vossenberg B.T.L.H."/>
            <person name="Warris S."/>
            <person name="Nguyen H.D.T."/>
            <person name="van Gent-Pelzer M.P.E."/>
            <person name="Joly D.L."/>
            <person name="van de Geest H.C."/>
            <person name="Bonants P.J.M."/>
            <person name="Smith D.S."/>
            <person name="Levesque C.A."/>
            <person name="van der Lee T.A.J."/>
        </authorList>
    </citation>
    <scope>NUCLEOTIDE SEQUENCE [LARGE SCALE GENOMIC DNA]</scope>
    <source>
        <strain evidence="11 13">LEV6574</strain>
        <strain evidence="10 12">MB42</strain>
    </source>
</reference>
<keyword evidence="4" id="KW-0805">Transcription regulation</keyword>
<dbReference type="STRING" id="286115.A0A507CHY9"/>
<keyword evidence="7" id="KW-0539">Nucleus</keyword>
<dbReference type="SUPFAM" id="SSF57701">
    <property type="entry name" value="Zn2/Cys6 DNA-binding domain"/>
    <property type="match status" value="1"/>
</dbReference>
<dbReference type="PANTHER" id="PTHR31313">
    <property type="entry name" value="TY1 ENHANCER ACTIVATOR"/>
    <property type="match status" value="1"/>
</dbReference>
<proteinExistence type="predicted"/>
<dbReference type="Proteomes" id="UP000317494">
    <property type="component" value="Unassembled WGS sequence"/>
</dbReference>
<dbReference type="InterPro" id="IPR036864">
    <property type="entry name" value="Zn2-C6_fun-type_DNA-bd_sf"/>
</dbReference>
<evidence type="ECO:0000313" key="11">
    <source>
        <dbReference type="EMBL" id="TPX40497.1"/>
    </source>
</evidence>
<dbReference type="Pfam" id="PF04082">
    <property type="entry name" value="Fungal_trans"/>
    <property type="match status" value="1"/>
</dbReference>
<organism evidence="10 12">
    <name type="scientific">Synchytrium endobioticum</name>
    <dbReference type="NCBI Taxonomy" id="286115"/>
    <lineage>
        <taxon>Eukaryota</taxon>
        <taxon>Fungi</taxon>
        <taxon>Fungi incertae sedis</taxon>
        <taxon>Chytridiomycota</taxon>
        <taxon>Chytridiomycota incertae sedis</taxon>
        <taxon>Chytridiomycetes</taxon>
        <taxon>Synchytriales</taxon>
        <taxon>Synchytriaceae</taxon>
        <taxon>Synchytrium</taxon>
    </lineage>
</organism>
<evidence type="ECO:0000256" key="4">
    <source>
        <dbReference type="ARBA" id="ARBA00023015"/>
    </source>
</evidence>